<keyword evidence="8" id="KW-0614">Plasmid</keyword>
<accession>A0A2K9NLC3</accession>
<evidence type="ECO:0000256" key="2">
    <source>
        <dbReference type="ARBA" id="ARBA00022723"/>
    </source>
</evidence>
<organism evidence="8 9">
    <name type="scientific">Niveispirillum cyanobacteriorum</name>
    <dbReference type="NCBI Taxonomy" id="1612173"/>
    <lineage>
        <taxon>Bacteria</taxon>
        <taxon>Pseudomonadati</taxon>
        <taxon>Pseudomonadota</taxon>
        <taxon>Alphaproteobacteria</taxon>
        <taxon>Rhodospirillales</taxon>
        <taxon>Azospirillaceae</taxon>
        <taxon>Niveispirillum</taxon>
    </lineage>
</organism>
<dbReference type="EMBL" id="CP025614">
    <property type="protein sequence ID" value="AUN33870.1"/>
    <property type="molecule type" value="Genomic_DNA"/>
</dbReference>
<comment type="cofactor">
    <cofactor evidence="1">
        <name>L-ascorbate</name>
        <dbReference type="ChEBI" id="CHEBI:38290"/>
    </cofactor>
</comment>
<dbReference type="RefSeq" id="WP_102115373.1">
    <property type="nucleotide sequence ID" value="NZ_BMGN01000009.1"/>
</dbReference>
<keyword evidence="3" id="KW-0847">Vitamin C</keyword>
<keyword evidence="4" id="KW-0223">Dioxygenase</keyword>
<dbReference type="Gene3D" id="2.60.120.620">
    <property type="entry name" value="q2cbj1_9rhob like domain"/>
    <property type="match status" value="1"/>
</dbReference>
<dbReference type="GO" id="GO:0005506">
    <property type="term" value="F:iron ion binding"/>
    <property type="evidence" value="ECO:0007669"/>
    <property type="project" value="InterPro"/>
</dbReference>
<dbReference type="Proteomes" id="UP000234752">
    <property type="component" value="Plasmid unnamed2"/>
</dbReference>
<evidence type="ECO:0000256" key="5">
    <source>
        <dbReference type="ARBA" id="ARBA00023002"/>
    </source>
</evidence>
<dbReference type="GO" id="GO:0051213">
    <property type="term" value="F:dioxygenase activity"/>
    <property type="evidence" value="ECO:0007669"/>
    <property type="project" value="UniProtKB-KW"/>
</dbReference>
<evidence type="ECO:0000313" key="9">
    <source>
        <dbReference type="Proteomes" id="UP000234752"/>
    </source>
</evidence>
<dbReference type="Pfam" id="PF13640">
    <property type="entry name" value="2OG-FeII_Oxy_3"/>
    <property type="match status" value="1"/>
</dbReference>
<gene>
    <name evidence="8" type="ORF">C0V82_25500</name>
</gene>
<dbReference type="GO" id="GO:0016705">
    <property type="term" value="F:oxidoreductase activity, acting on paired donors, with incorporation or reduction of molecular oxygen"/>
    <property type="evidence" value="ECO:0007669"/>
    <property type="project" value="InterPro"/>
</dbReference>
<evidence type="ECO:0000256" key="6">
    <source>
        <dbReference type="ARBA" id="ARBA00023004"/>
    </source>
</evidence>
<dbReference type="InterPro" id="IPR044862">
    <property type="entry name" value="Pro_4_hyd_alph_FE2OG_OXY"/>
</dbReference>
<dbReference type="InterPro" id="IPR006620">
    <property type="entry name" value="Pro_4_hyd_alph"/>
</dbReference>
<name>A0A2K9NLC3_9PROT</name>
<geneLocation type="plasmid" evidence="8 9">
    <name>unnamed2</name>
</geneLocation>
<reference evidence="8 9" key="1">
    <citation type="submission" date="2017-12" db="EMBL/GenBank/DDBJ databases">
        <title>Genomes of bacteria within cyanobacterial aggregates.</title>
        <authorList>
            <person name="Cai H."/>
        </authorList>
    </citation>
    <scope>NUCLEOTIDE SEQUENCE [LARGE SCALE GENOMIC DNA]</scope>
    <source>
        <strain evidence="8 9">TH16</strain>
        <plasmid evidence="8 9">unnamed2</plasmid>
    </source>
</reference>
<proteinExistence type="predicted"/>
<feature type="domain" description="Fe2OG dioxygenase" evidence="7">
    <location>
        <begin position="239"/>
        <end position="337"/>
    </location>
</feature>
<evidence type="ECO:0000259" key="7">
    <source>
        <dbReference type="PROSITE" id="PS51471"/>
    </source>
</evidence>
<keyword evidence="5" id="KW-0560">Oxidoreductase</keyword>
<keyword evidence="2" id="KW-0479">Metal-binding</keyword>
<dbReference type="GO" id="GO:0031418">
    <property type="term" value="F:L-ascorbic acid binding"/>
    <property type="evidence" value="ECO:0007669"/>
    <property type="project" value="UniProtKB-KW"/>
</dbReference>
<evidence type="ECO:0000313" key="8">
    <source>
        <dbReference type="EMBL" id="AUN33870.1"/>
    </source>
</evidence>
<dbReference type="OrthoDB" id="255432at2"/>
<evidence type="ECO:0000256" key="1">
    <source>
        <dbReference type="ARBA" id="ARBA00001961"/>
    </source>
</evidence>
<keyword evidence="9" id="KW-1185">Reference proteome</keyword>
<sequence>MQNFDLDPVRPGIGELAPWFVAASGDTAQFHLSSLGGRNVVLCFPGAQTAPAIAAIDLLAAAAGRMDINHAICFAVISGADAPAARHRWPHLRMFHDDTPSRLYPLYNVAPEGGWIVIDTSMRILMRAPLSDGTAVLSRVAAIPPSGLMGPIDQPAPVLTVPGVFEPEFCRYLVDLYQQQGGTESGFMREVNGQTVGIVDHNFKRRQDLEIDDEAIRAAARERIVRRLVPMITRALSFRTTRMERYIVACYDGSEGGFFRAHRDNTTRGTAHRRFAVTINLNAEEFEGGELRFPEFGPRTYRAPTGGAVVFCCSLLHEATPVTAGTRYAFLPFLYDEAAAKVREANIGFLGDGTAQYKAG</sequence>
<dbReference type="InterPro" id="IPR005123">
    <property type="entry name" value="Oxoglu/Fe-dep_dioxygenase_dom"/>
</dbReference>
<dbReference type="AlphaFoldDB" id="A0A2K9NLC3"/>
<evidence type="ECO:0000256" key="3">
    <source>
        <dbReference type="ARBA" id="ARBA00022896"/>
    </source>
</evidence>
<dbReference type="KEGG" id="ncb:C0V82_25500"/>
<protein>
    <submittedName>
        <fullName evidence="8">Peroxiredoxin</fullName>
    </submittedName>
</protein>
<keyword evidence="6" id="KW-0408">Iron</keyword>
<evidence type="ECO:0000256" key="4">
    <source>
        <dbReference type="ARBA" id="ARBA00022964"/>
    </source>
</evidence>
<dbReference type="SMART" id="SM00702">
    <property type="entry name" value="P4Hc"/>
    <property type="match status" value="1"/>
</dbReference>
<dbReference type="PROSITE" id="PS51471">
    <property type="entry name" value="FE2OG_OXY"/>
    <property type="match status" value="1"/>
</dbReference>